<evidence type="ECO:0000313" key="2">
    <source>
        <dbReference type="Proteomes" id="UP000504636"/>
    </source>
</evidence>
<reference evidence="1 3" key="1">
    <citation type="journal article" date="2020" name="Stud. Mycol.">
        <title>101 Dothideomycetes genomes: a test case for predicting lifestyles and emergence of pathogens.</title>
        <authorList>
            <person name="Haridas S."/>
            <person name="Albert R."/>
            <person name="Binder M."/>
            <person name="Bloem J."/>
            <person name="Labutti K."/>
            <person name="Salamov A."/>
            <person name="Andreopoulos B."/>
            <person name="Baker S."/>
            <person name="Barry K."/>
            <person name="Bills G."/>
            <person name="Bluhm B."/>
            <person name="Cannon C."/>
            <person name="Castanera R."/>
            <person name="Culley D."/>
            <person name="Daum C."/>
            <person name="Ezra D."/>
            <person name="Gonzalez J."/>
            <person name="Henrissat B."/>
            <person name="Kuo A."/>
            <person name="Liang C."/>
            <person name="Lipzen A."/>
            <person name="Lutzoni F."/>
            <person name="Magnuson J."/>
            <person name="Mondo S."/>
            <person name="Nolan M."/>
            <person name="Ohm R."/>
            <person name="Pangilinan J."/>
            <person name="Park H.-J."/>
            <person name="Ramirez L."/>
            <person name="Alfaro M."/>
            <person name="Sun H."/>
            <person name="Tritt A."/>
            <person name="Yoshinaga Y."/>
            <person name="Zwiers L.-H."/>
            <person name="Turgeon B."/>
            <person name="Goodwin S."/>
            <person name="Spatafora J."/>
            <person name="Crous P."/>
            <person name="Grigoriev I."/>
        </authorList>
    </citation>
    <scope>NUCLEOTIDE SEQUENCE</scope>
    <source>
        <strain evidence="1 3">CBS 304.34</strain>
    </source>
</reference>
<reference evidence="3" key="3">
    <citation type="submission" date="2025-04" db="UniProtKB">
        <authorList>
            <consortium name="RefSeq"/>
        </authorList>
    </citation>
    <scope>IDENTIFICATION</scope>
    <source>
        <strain evidence="3">CBS 304.34</strain>
    </source>
</reference>
<evidence type="ECO:0000313" key="3">
    <source>
        <dbReference type="RefSeq" id="XP_033571174.1"/>
    </source>
</evidence>
<dbReference type="GeneID" id="54467736"/>
<dbReference type="AlphaFoldDB" id="A0A6A6Y6A2"/>
<dbReference type="RefSeq" id="XP_033571174.1">
    <property type="nucleotide sequence ID" value="XM_033726843.1"/>
</dbReference>
<accession>A0A6A6Y6A2</accession>
<gene>
    <name evidence="1 3" type="ORF">BDZ99DRAFT_545460</name>
</gene>
<sequence length="196" mass="21283">MEFWIEPPIRDTQSVVDDLNTRLPPREEPTVLVTSVVILTSSAAPVTSTIVVSSDASAGQCSAHLAGISFTMTSPNSAPASPYLQLPPQPSSAAMAGRPSALALLRVQHQAASPMGSVPMNRKRDEASLAFRNDMRIGEQSCTCSRHDMKYENILAPHKGCSSRILRDSIYRDSSGNGRGVGFARFDLHFTQRRLE</sequence>
<keyword evidence="2" id="KW-1185">Reference proteome</keyword>
<dbReference type="EMBL" id="MU003714">
    <property type="protein sequence ID" value="KAF2804210.1"/>
    <property type="molecule type" value="Genomic_DNA"/>
</dbReference>
<name>A0A6A6Y6A2_9PEZI</name>
<dbReference type="Proteomes" id="UP000504636">
    <property type="component" value="Unplaced"/>
</dbReference>
<protein>
    <submittedName>
        <fullName evidence="1 3">Uncharacterized protein</fullName>
    </submittedName>
</protein>
<organism evidence="1">
    <name type="scientific">Mytilinidion resinicola</name>
    <dbReference type="NCBI Taxonomy" id="574789"/>
    <lineage>
        <taxon>Eukaryota</taxon>
        <taxon>Fungi</taxon>
        <taxon>Dikarya</taxon>
        <taxon>Ascomycota</taxon>
        <taxon>Pezizomycotina</taxon>
        <taxon>Dothideomycetes</taxon>
        <taxon>Pleosporomycetidae</taxon>
        <taxon>Mytilinidiales</taxon>
        <taxon>Mytilinidiaceae</taxon>
        <taxon>Mytilinidion</taxon>
    </lineage>
</organism>
<proteinExistence type="predicted"/>
<reference evidence="3" key="2">
    <citation type="submission" date="2020-04" db="EMBL/GenBank/DDBJ databases">
        <authorList>
            <consortium name="NCBI Genome Project"/>
        </authorList>
    </citation>
    <scope>NUCLEOTIDE SEQUENCE</scope>
    <source>
        <strain evidence="3">CBS 304.34</strain>
    </source>
</reference>
<evidence type="ECO:0000313" key="1">
    <source>
        <dbReference type="EMBL" id="KAF2804210.1"/>
    </source>
</evidence>